<organism evidence="1 2">
    <name type="scientific">Aneurinibacillus soli</name>
    <dbReference type="NCBI Taxonomy" id="1500254"/>
    <lineage>
        <taxon>Bacteria</taxon>
        <taxon>Bacillati</taxon>
        <taxon>Bacillota</taxon>
        <taxon>Bacilli</taxon>
        <taxon>Bacillales</taxon>
        <taxon>Paenibacillaceae</taxon>
        <taxon>Aneurinibacillus group</taxon>
        <taxon>Aneurinibacillus</taxon>
    </lineage>
</organism>
<protein>
    <submittedName>
        <fullName evidence="1">Uncharacterized protein</fullName>
    </submittedName>
</protein>
<keyword evidence="2" id="KW-1185">Reference proteome</keyword>
<evidence type="ECO:0000313" key="1">
    <source>
        <dbReference type="EMBL" id="BAU27861.1"/>
    </source>
</evidence>
<dbReference type="RefSeq" id="WP_096465528.1">
    <property type="nucleotide sequence ID" value="NZ_AP017312.1"/>
</dbReference>
<dbReference type="OrthoDB" id="2381017at2"/>
<name>A0A0U5AVV2_9BACL</name>
<dbReference type="Proteomes" id="UP000217696">
    <property type="component" value="Chromosome"/>
</dbReference>
<dbReference type="KEGG" id="asoc:CB4_02035"/>
<accession>A0A0U5AVV2</accession>
<reference evidence="1 2" key="1">
    <citation type="submission" date="2015-12" db="EMBL/GenBank/DDBJ databases">
        <title>Genome sequence of Aneurinibacillus soli.</title>
        <authorList>
            <person name="Lee J.S."/>
            <person name="Lee K.C."/>
            <person name="Kim K.K."/>
            <person name="Lee B.W."/>
        </authorList>
    </citation>
    <scope>NUCLEOTIDE SEQUENCE [LARGE SCALE GENOMIC DNA]</scope>
    <source>
        <strain evidence="1 2">CB4</strain>
    </source>
</reference>
<dbReference type="AlphaFoldDB" id="A0A0U5AVV2"/>
<proteinExistence type="predicted"/>
<sequence length="225" mass="24898">MKKNTCGTHSCPPASASDTAKTINEVCTATVVSTGGKKVRKVIAKVNVIASVEANICLPHAAKELKSVRKNVHLTECQVVSLSNPNDPDDTKAPAQLFVAGFVHKNFQFTDGVSPFVRDHSVNVPFHCIVSLNNINPHVDFSDKNVLGENQFIQLANNEMEGDRCVTGGISFEVFNEPIECELNKAAIFEKDFLRDFDSFGRFKRVHEKMTINMLITLTQFQTRS</sequence>
<dbReference type="EMBL" id="AP017312">
    <property type="protein sequence ID" value="BAU27861.1"/>
    <property type="molecule type" value="Genomic_DNA"/>
</dbReference>
<evidence type="ECO:0000313" key="2">
    <source>
        <dbReference type="Proteomes" id="UP000217696"/>
    </source>
</evidence>
<gene>
    <name evidence="1" type="ORF">CB4_02035</name>
</gene>